<dbReference type="SUPFAM" id="SSF50630">
    <property type="entry name" value="Acid proteases"/>
    <property type="match status" value="1"/>
</dbReference>
<reference evidence="1 2" key="1">
    <citation type="journal article" date="2018" name="Nat. Ecol. Evol.">
        <title>Shark genomes provide insights into elasmobranch evolution and the origin of vertebrates.</title>
        <authorList>
            <person name="Hara Y"/>
            <person name="Yamaguchi K"/>
            <person name="Onimaru K"/>
            <person name="Kadota M"/>
            <person name="Koyanagi M"/>
            <person name="Keeley SD"/>
            <person name="Tatsumi K"/>
            <person name="Tanaka K"/>
            <person name="Motone F"/>
            <person name="Kageyama Y"/>
            <person name="Nozu R"/>
            <person name="Adachi N"/>
            <person name="Nishimura O"/>
            <person name="Nakagawa R"/>
            <person name="Tanegashima C"/>
            <person name="Kiyatake I"/>
            <person name="Matsumoto R"/>
            <person name="Murakumo K"/>
            <person name="Nishida K"/>
            <person name="Terakita A"/>
            <person name="Kuratani S"/>
            <person name="Sato K"/>
            <person name="Hyodo S Kuraku.S."/>
        </authorList>
    </citation>
    <scope>NUCLEOTIDE SEQUENCE [LARGE SCALE GENOMIC DNA]</scope>
</reference>
<dbReference type="InterPro" id="IPR021109">
    <property type="entry name" value="Peptidase_aspartic_dom_sf"/>
</dbReference>
<evidence type="ECO:0000313" key="1">
    <source>
        <dbReference type="EMBL" id="GCC30298.1"/>
    </source>
</evidence>
<evidence type="ECO:0000313" key="2">
    <source>
        <dbReference type="Proteomes" id="UP000287033"/>
    </source>
</evidence>
<name>A0A401SIS5_CHIPU</name>
<dbReference type="AlphaFoldDB" id="A0A401SIS5"/>
<comment type="caution">
    <text evidence="1">The sequence shown here is derived from an EMBL/GenBank/DDBJ whole genome shotgun (WGS) entry which is preliminary data.</text>
</comment>
<keyword evidence="2" id="KW-1185">Reference proteome</keyword>
<organism evidence="1 2">
    <name type="scientific">Chiloscyllium punctatum</name>
    <name type="common">Brownbanded bambooshark</name>
    <name type="synonym">Hemiscyllium punctatum</name>
    <dbReference type="NCBI Taxonomy" id="137246"/>
    <lineage>
        <taxon>Eukaryota</taxon>
        <taxon>Metazoa</taxon>
        <taxon>Chordata</taxon>
        <taxon>Craniata</taxon>
        <taxon>Vertebrata</taxon>
        <taxon>Chondrichthyes</taxon>
        <taxon>Elasmobranchii</taxon>
        <taxon>Galeomorphii</taxon>
        <taxon>Galeoidea</taxon>
        <taxon>Orectolobiformes</taxon>
        <taxon>Hemiscylliidae</taxon>
        <taxon>Chiloscyllium</taxon>
    </lineage>
</organism>
<sequence>MRVGDLDMGCFLDTGAELTSLSQIYEPKLPLDRIVRTAYRAGADRIEIKRTKSIRLEFAPDELVTFTWVGPGAQLLLRMDIITQLNSFLHFDDAHLESGADMLSGMASLWVVTVL</sequence>
<dbReference type="Proteomes" id="UP000287033">
    <property type="component" value="Unassembled WGS sequence"/>
</dbReference>
<protein>
    <submittedName>
        <fullName evidence="1">Uncharacterized protein</fullName>
    </submittedName>
</protein>
<dbReference type="EMBL" id="BEZZ01000295">
    <property type="protein sequence ID" value="GCC30298.1"/>
    <property type="molecule type" value="Genomic_DNA"/>
</dbReference>
<gene>
    <name evidence="1" type="ORF">chiPu_0008746</name>
</gene>
<accession>A0A401SIS5</accession>
<proteinExistence type="predicted"/>